<keyword evidence="2" id="KW-1185">Reference proteome</keyword>
<protein>
    <submittedName>
        <fullName evidence="1">Uncharacterized protein</fullName>
    </submittedName>
</protein>
<comment type="caution">
    <text evidence="1">The sequence shown here is derived from an EMBL/GenBank/DDBJ whole genome shotgun (WGS) entry which is preliminary data.</text>
</comment>
<sequence length="44" mass="4567">MHDHEGVVGYQRTRDRDLASEGLASEGLASEGLGVAVRWGVAGG</sequence>
<evidence type="ECO:0000313" key="2">
    <source>
        <dbReference type="Proteomes" id="UP001501074"/>
    </source>
</evidence>
<organism evidence="1 2">
    <name type="scientific">Kineosporia mesophila</name>
    <dbReference type="NCBI Taxonomy" id="566012"/>
    <lineage>
        <taxon>Bacteria</taxon>
        <taxon>Bacillati</taxon>
        <taxon>Actinomycetota</taxon>
        <taxon>Actinomycetes</taxon>
        <taxon>Kineosporiales</taxon>
        <taxon>Kineosporiaceae</taxon>
        <taxon>Kineosporia</taxon>
    </lineage>
</organism>
<reference evidence="2" key="1">
    <citation type="journal article" date="2019" name="Int. J. Syst. Evol. Microbiol.">
        <title>The Global Catalogue of Microorganisms (GCM) 10K type strain sequencing project: providing services to taxonomists for standard genome sequencing and annotation.</title>
        <authorList>
            <consortium name="The Broad Institute Genomics Platform"/>
            <consortium name="The Broad Institute Genome Sequencing Center for Infectious Disease"/>
            <person name="Wu L."/>
            <person name="Ma J."/>
        </authorList>
    </citation>
    <scope>NUCLEOTIDE SEQUENCE [LARGE SCALE GENOMIC DNA]</scope>
    <source>
        <strain evidence="2">JCM 16902</strain>
    </source>
</reference>
<name>A0ABP6Z2S9_9ACTN</name>
<dbReference type="EMBL" id="BAAAZO010000001">
    <property type="protein sequence ID" value="GAA3596253.1"/>
    <property type="molecule type" value="Genomic_DNA"/>
</dbReference>
<proteinExistence type="predicted"/>
<accession>A0ABP6Z2S9</accession>
<gene>
    <name evidence="1" type="ORF">GCM10022223_09290</name>
</gene>
<evidence type="ECO:0000313" key="1">
    <source>
        <dbReference type="EMBL" id="GAA3596253.1"/>
    </source>
</evidence>
<dbReference type="Proteomes" id="UP001501074">
    <property type="component" value="Unassembled WGS sequence"/>
</dbReference>